<protein>
    <recommendedName>
        <fullName evidence="4">Peptidase S1 domain-containing protein</fullName>
    </recommendedName>
</protein>
<feature type="signal peptide" evidence="3">
    <location>
        <begin position="1"/>
        <end position="27"/>
    </location>
</feature>
<dbReference type="PANTHER" id="PTHR24252:SF7">
    <property type="entry name" value="HYALIN"/>
    <property type="match status" value="1"/>
</dbReference>
<dbReference type="GO" id="GO:0006508">
    <property type="term" value="P:proteolysis"/>
    <property type="evidence" value="ECO:0007669"/>
    <property type="project" value="InterPro"/>
</dbReference>
<dbReference type="Pfam" id="PF00089">
    <property type="entry name" value="Trypsin"/>
    <property type="match status" value="1"/>
</dbReference>
<evidence type="ECO:0000259" key="4">
    <source>
        <dbReference type="Pfam" id="PF00089"/>
    </source>
</evidence>
<reference evidence="5" key="2">
    <citation type="submission" date="2025-09" db="UniProtKB">
        <authorList>
            <consortium name="Ensembl"/>
        </authorList>
    </citation>
    <scope>IDENTIFICATION</scope>
</reference>
<dbReference type="InterPro" id="IPR043504">
    <property type="entry name" value="Peptidase_S1_PA_chymotrypsin"/>
</dbReference>
<dbReference type="GO" id="GO:0004252">
    <property type="term" value="F:serine-type endopeptidase activity"/>
    <property type="evidence" value="ECO:0007669"/>
    <property type="project" value="InterPro"/>
</dbReference>
<dbReference type="Gene3D" id="2.40.10.10">
    <property type="entry name" value="Trypsin-like serine proteases"/>
    <property type="match status" value="2"/>
</dbReference>
<dbReference type="PANTHER" id="PTHR24252">
    <property type="entry name" value="ACROSIN-RELATED"/>
    <property type="match status" value="1"/>
</dbReference>
<feature type="chain" id="PRO_5034945329" description="Peptidase S1 domain-containing protein" evidence="3">
    <location>
        <begin position="28"/>
        <end position="108"/>
    </location>
</feature>
<feature type="region of interest" description="Disordered" evidence="2">
    <location>
        <begin position="86"/>
        <end position="108"/>
    </location>
</feature>
<keyword evidence="1" id="KW-1015">Disulfide bond</keyword>
<dbReference type="AlphaFoldDB" id="A0A8C3H5T6"/>
<accession>A0A8C3H5T6</accession>
<evidence type="ECO:0000313" key="6">
    <source>
        <dbReference type="Proteomes" id="UP000694380"/>
    </source>
</evidence>
<evidence type="ECO:0000313" key="5">
    <source>
        <dbReference type="Ensembl" id="ENSCPBP00000001542.1"/>
    </source>
</evidence>
<proteinExistence type="predicted"/>
<evidence type="ECO:0000256" key="3">
    <source>
        <dbReference type="SAM" id="SignalP"/>
    </source>
</evidence>
<dbReference type="InterPro" id="IPR009003">
    <property type="entry name" value="Peptidase_S1_PA"/>
</dbReference>
<sequence>MHSQPPYLQVVILPLRLSLFISLLVCGIPSTPIQELQRIFGGTRAKPGNFPWQVLFQNPRGGGVLISDLWVLTAAHVLDDSNSKPRIEKLAMPHPHDSSEAETHQWGQ</sequence>
<organism evidence="5 6">
    <name type="scientific">Chrysemys picta bellii</name>
    <name type="common">Western painted turtle</name>
    <name type="synonym">Emys bellii</name>
    <dbReference type="NCBI Taxonomy" id="8478"/>
    <lineage>
        <taxon>Eukaryota</taxon>
        <taxon>Metazoa</taxon>
        <taxon>Chordata</taxon>
        <taxon>Craniata</taxon>
        <taxon>Vertebrata</taxon>
        <taxon>Euteleostomi</taxon>
        <taxon>Archelosauria</taxon>
        <taxon>Testudinata</taxon>
        <taxon>Testudines</taxon>
        <taxon>Cryptodira</taxon>
        <taxon>Durocryptodira</taxon>
        <taxon>Testudinoidea</taxon>
        <taxon>Emydidae</taxon>
        <taxon>Chrysemys</taxon>
    </lineage>
</organism>
<evidence type="ECO:0000256" key="2">
    <source>
        <dbReference type="SAM" id="MobiDB-lite"/>
    </source>
</evidence>
<dbReference type="InterPro" id="IPR001254">
    <property type="entry name" value="Trypsin_dom"/>
</dbReference>
<name>A0A8C3H5T6_CHRPI</name>
<keyword evidence="3" id="KW-0732">Signal</keyword>
<dbReference type="SUPFAM" id="SSF50494">
    <property type="entry name" value="Trypsin-like serine proteases"/>
    <property type="match status" value="1"/>
</dbReference>
<reference evidence="5" key="1">
    <citation type="submission" date="2025-08" db="UniProtKB">
        <authorList>
            <consortium name="Ensembl"/>
        </authorList>
    </citation>
    <scope>IDENTIFICATION</scope>
</reference>
<dbReference type="Ensembl" id="ENSCPBT00000001902.1">
    <property type="protein sequence ID" value="ENSCPBP00000001542.1"/>
    <property type="gene ID" value="ENSCPBG00000001241.1"/>
</dbReference>
<dbReference type="Proteomes" id="UP000694380">
    <property type="component" value="Unplaced"/>
</dbReference>
<feature type="domain" description="Peptidase S1" evidence="4">
    <location>
        <begin position="39"/>
        <end position="89"/>
    </location>
</feature>
<keyword evidence="6" id="KW-1185">Reference proteome</keyword>
<evidence type="ECO:0000256" key="1">
    <source>
        <dbReference type="ARBA" id="ARBA00023157"/>
    </source>
</evidence>